<keyword evidence="3" id="KW-0378">Hydrolase</keyword>
<evidence type="ECO:0000259" key="2">
    <source>
        <dbReference type="Pfam" id="PF00144"/>
    </source>
</evidence>
<dbReference type="PANTHER" id="PTHR43283:SF7">
    <property type="entry name" value="BETA-LACTAMASE-RELATED DOMAIN-CONTAINING PROTEIN"/>
    <property type="match status" value="1"/>
</dbReference>
<sequence>MLNRRAFSAALLSTVAAPAAIRAQAQTISDFRSQAMGLSQLHAIMVQRGNDILVAEAPRGPGLDRAANIKSCSKSIVALLTGAAISQGAIAGVNATLGSVAPGIIPQDATAGVADLTIEDLVTLRAGLEGTSGGNYGSWVNSGDWVAFALRRPMIARPGQRMIYSTGSTHVLGAALATATGESLLEQARTVLGGPLGIEIPAWTRDPQGFYMGGNEMALTPRAMLRIAVLMRDSGRFEGRQVIPSDWMRASVQPRTRSPYSGLSYGYGWFLSDSGFVIARGYGGQIIAAHPEHALAVAITSDPNVPARSDGHFGQLMDLLEGAALALT</sequence>
<dbReference type="Pfam" id="PF00144">
    <property type="entry name" value="Beta-lactamase"/>
    <property type="match status" value="1"/>
</dbReference>
<dbReference type="OrthoDB" id="9814204at2"/>
<feature type="domain" description="Beta-lactamase-related" evidence="2">
    <location>
        <begin position="44"/>
        <end position="308"/>
    </location>
</feature>
<dbReference type="AlphaFoldDB" id="A0A418STF1"/>
<evidence type="ECO:0000313" key="4">
    <source>
        <dbReference type="Proteomes" id="UP000284202"/>
    </source>
</evidence>
<protein>
    <submittedName>
        <fullName evidence="3">Class C beta-lactamase-related serine hydrolase</fullName>
    </submittedName>
</protein>
<organism evidence="3 4">
    <name type="scientific">Paracoccus onubensis</name>
    <dbReference type="NCBI Taxonomy" id="1675788"/>
    <lineage>
        <taxon>Bacteria</taxon>
        <taxon>Pseudomonadati</taxon>
        <taxon>Pseudomonadota</taxon>
        <taxon>Alphaproteobacteria</taxon>
        <taxon>Rhodobacterales</taxon>
        <taxon>Paracoccaceae</taxon>
        <taxon>Paracoccus</taxon>
    </lineage>
</organism>
<dbReference type="EMBL" id="QZCG01000009">
    <property type="protein sequence ID" value="RJE84168.1"/>
    <property type="molecule type" value="Genomic_DNA"/>
</dbReference>
<dbReference type="RefSeq" id="WP_119750031.1">
    <property type="nucleotide sequence ID" value="NZ_QZCG01000009.1"/>
</dbReference>
<reference evidence="4" key="1">
    <citation type="submission" date="2018-09" db="EMBL/GenBank/DDBJ databases">
        <title>Acidovorax cavernicola nov. sp. isolated from Gruta de las Maravillas (Aracena, Spain).</title>
        <authorList>
            <person name="Jurado V."/>
            <person name="Gutierrez-Patricio S."/>
            <person name="Gonzalez-Pimentel J.L."/>
            <person name="Miller A.Z."/>
            <person name="Laiz L."/>
            <person name="Saiz-Jimenez C."/>
        </authorList>
    </citation>
    <scope>NUCLEOTIDE SEQUENCE [LARGE SCALE GENOMIC DNA]</scope>
    <source>
        <strain evidence="4">1011MAR3C25</strain>
    </source>
</reference>
<feature type="signal peptide" evidence="1">
    <location>
        <begin position="1"/>
        <end position="19"/>
    </location>
</feature>
<comment type="caution">
    <text evidence="3">The sequence shown here is derived from an EMBL/GenBank/DDBJ whole genome shotgun (WGS) entry which is preliminary data.</text>
</comment>
<dbReference type="PANTHER" id="PTHR43283">
    <property type="entry name" value="BETA-LACTAMASE-RELATED"/>
    <property type="match status" value="1"/>
</dbReference>
<evidence type="ECO:0000313" key="3">
    <source>
        <dbReference type="EMBL" id="RJE84168.1"/>
    </source>
</evidence>
<keyword evidence="4" id="KW-1185">Reference proteome</keyword>
<dbReference type="InterPro" id="IPR012338">
    <property type="entry name" value="Beta-lactam/transpept-like"/>
</dbReference>
<keyword evidence="1" id="KW-0732">Signal</keyword>
<gene>
    <name evidence="3" type="ORF">D3P04_14270</name>
</gene>
<accession>A0A418STF1</accession>
<dbReference type="SUPFAM" id="SSF56601">
    <property type="entry name" value="beta-lactamase/transpeptidase-like"/>
    <property type="match status" value="1"/>
</dbReference>
<evidence type="ECO:0000256" key="1">
    <source>
        <dbReference type="SAM" id="SignalP"/>
    </source>
</evidence>
<proteinExistence type="predicted"/>
<dbReference type="InterPro" id="IPR001466">
    <property type="entry name" value="Beta-lactam-related"/>
</dbReference>
<dbReference type="Gene3D" id="3.40.710.10">
    <property type="entry name" value="DD-peptidase/beta-lactamase superfamily"/>
    <property type="match status" value="1"/>
</dbReference>
<feature type="chain" id="PRO_5019191251" evidence="1">
    <location>
        <begin position="20"/>
        <end position="328"/>
    </location>
</feature>
<dbReference type="Proteomes" id="UP000284202">
    <property type="component" value="Unassembled WGS sequence"/>
</dbReference>
<dbReference type="GO" id="GO:0016787">
    <property type="term" value="F:hydrolase activity"/>
    <property type="evidence" value="ECO:0007669"/>
    <property type="project" value="UniProtKB-KW"/>
</dbReference>
<dbReference type="InterPro" id="IPR050789">
    <property type="entry name" value="Diverse_Enzym_Activities"/>
</dbReference>
<name>A0A418STF1_9RHOB</name>